<organism evidence="1 2">
    <name type="scientific">Goodea atripinnis</name>
    <dbReference type="NCBI Taxonomy" id="208336"/>
    <lineage>
        <taxon>Eukaryota</taxon>
        <taxon>Metazoa</taxon>
        <taxon>Chordata</taxon>
        <taxon>Craniata</taxon>
        <taxon>Vertebrata</taxon>
        <taxon>Euteleostomi</taxon>
        <taxon>Actinopterygii</taxon>
        <taxon>Neopterygii</taxon>
        <taxon>Teleostei</taxon>
        <taxon>Neoteleostei</taxon>
        <taxon>Acanthomorphata</taxon>
        <taxon>Ovalentaria</taxon>
        <taxon>Atherinomorphae</taxon>
        <taxon>Cyprinodontiformes</taxon>
        <taxon>Goodeidae</taxon>
        <taxon>Goodea</taxon>
    </lineage>
</organism>
<sequence length="68" mass="7956">MLRAHALSASLPQSYISMGRCLALQQWSGSYHQRRLRDRSIQDIKASCYVRNRGMVESLRAMKSNRWE</sequence>
<dbReference type="Proteomes" id="UP001476798">
    <property type="component" value="Unassembled WGS sequence"/>
</dbReference>
<name>A0ABV0NIJ9_9TELE</name>
<proteinExistence type="predicted"/>
<accession>A0ABV0NIJ9</accession>
<comment type="caution">
    <text evidence="1">The sequence shown here is derived from an EMBL/GenBank/DDBJ whole genome shotgun (WGS) entry which is preliminary data.</text>
</comment>
<protein>
    <submittedName>
        <fullName evidence="1">Uncharacterized protein</fullName>
    </submittedName>
</protein>
<reference evidence="1 2" key="1">
    <citation type="submission" date="2021-06" db="EMBL/GenBank/DDBJ databases">
        <authorList>
            <person name="Palmer J.M."/>
        </authorList>
    </citation>
    <scope>NUCLEOTIDE SEQUENCE [LARGE SCALE GENOMIC DNA]</scope>
    <source>
        <strain evidence="1 2">GA_2019</strain>
        <tissue evidence="1">Muscle</tissue>
    </source>
</reference>
<keyword evidence="2" id="KW-1185">Reference proteome</keyword>
<gene>
    <name evidence="1" type="ORF">GOODEAATRI_008716</name>
</gene>
<evidence type="ECO:0000313" key="1">
    <source>
        <dbReference type="EMBL" id="MEQ2171248.1"/>
    </source>
</evidence>
<evidence type="ECO:0000313" key="2">
    <source>
        <dbReference type="Proteomes" id="UP001476798"/>
    </source>
</evidence>
<dbReference type="EMBL" id="JAHRIO010040450">
    <property type="protein sequence ID" value="MEQ2171248.1"/>
    <property type="molecule type" value="Genomic_DNA"/>
</dbReference>